<dbReference type="PRINTS" id="PR00727">
    <property type="entry name" value="LEADERPTASE"/>
</dbReference>
<accession>A0A382EUE4</accession>
<dbReference type="NCBIfam" id="TIGR02227">
    <property type="entry name" value="sigpep_I_bact"/>
    <property type="match status" value="1"/>
</dbReference>
<reference evidence="7" key="1">
    <citation type="submission" date="2018-05" db="EMBL/GenBank/DDBJ databases">
        <authorList>
            <person name="Lanie J.A."/>
            <person name="Ng W.-L."/>
            <person name="Kazmierczak K.M."/>
            <person name="Andrzejewski T.M."/>
            <person name="Davidsen T.M."/>
            <person name="Wayne K.J."/>
            <person name="Tettelin H."/>
            <person name="Glass J.I."/>
            <person name="Rusch D."/>
            <person name="Podicherti R."/>
            <person name="Tsui H.-C.T."/>
            <person name="Winkler M.E."/>
        </authorList>
    </citation>
    <scope>NUCLEOTIDE SEQUENCE</scope>
</reference>
<feature type="transmembrane region" description="Helical" evidence="5">
    <location>
        <begin position="21"/>
        <end position="43"/>
    </location>
</feature>
<name>A0A382EUE4_9ZZZZ</name>
<dbReference type="GO" id="GO:0009003">
    <property type="term" value="F:signal peptidase activity"/>
    <property type="evidence" value="ECO:0007669"/>
    <property type="project" value="UniProtKB-EC"/>
</dbReference>
<dbReference type="Pfam" id="PF10502">
    <property type="entry name" value="Peptidase_S26"/>
    <property type="match status" value="1"/>
</dbReference>
<dbReference type="GO" id="GO:0006465">
    <property type="term" value="P:signal peptide processing"/>
    <property type="evidence" value="ECO:0007669"/>
    <property type="project" value="InterPro"/>
</dbReference>
<keyword evidence="5" id="KW-0472">Membrane</keyword>
<evidence type="ECO:0000256" key="5">
    <source>
        <dbReference type="SAM" id="Phobius"/>
    </source>
</evidence>
<evidence type="ECO:0000256" key="4">
    <source>
        <dbReference type="ARBA" id="ARBA00022801"/>
    </source>
</evidence>
<dbReference type="GO" id="GO:0016020">
    <property type="term" value="C:membrane"/>
    <property type="evidence" value="ECO:0007669"/>
    <property type="project" value="InterPro"/>
</dbReference>
<dbReference type="InterPro" id="IPR000223">
    <property type="entry name" value="Pept_S26A_signal_pept_1"/>
</dbReference>
<sequence>MEEKLTHQKITRFQEFRQTVFWEYLQVIIVACAAVFGLIRPFVVEAYKIPSSSMEDTLLIGDRILVCKFIYGFKIPGTETRLFDYHKPSLGDVIVFVPPHERHKNYIKRVVALAGDTVETRGNKLFVNGQAVQEDYTKYVYYDQPGFRGSSPRPQFPPFRSQPQDLPTFERWQEFSDFDEKTFERYFKDYTTSLKEYRPFVVPPGYVFVMGDNRDQSYDSRGWGPVALEDIKGRAHVIYWSQGVGAVGKNEVRLYRIGTSL</sequence>
<dbReference type="PROSITE" id="PS00761">
    <property type="entry name" value="SPASE_I_3"/>
    <property type="match status" value="1"/>
</dbReference>
<organism evidence="7">
    <name type="scientific">marine metagenome</name>
    <dbReference type="NCBI Taxonomy" id="408172"/>
    <lineage>
        <taxon>unclassified sequences</taxon>
        <taxon>metagenomes</taxon>
        <taxon>ecological metagenomes</taxon>
    </lineage>
</organism>
<dbReference type="CDD" id="cd06530">
    <property type="entry name" value="S26_SPase_I"/>
    <property type="match status" value="1"/>
</dbReference>
<dbReference type="GO" id="GO:0004252">
    <property type="term" value="F:serine-type endopeptidase activity"/>
    <property type="evidence" value="ECO:0007669"/>
    <property type="project" value="InterPro"/>
</dbReference>
<comment type="similarity">
    <text evidence="2">Belongs to the peptidase S26 family.</text>
</comment>
<keyword evidence="5" id="KW-0812">Transmembrane</keyword>
<dbReference type="AlphaFoldDB" id="A0A382EUE4"/>
<dbReference type="Gene3D" id="2.10.109.10">
    <property type="entry name" value="Umud Fragment, subunit A"/>
    <property type="match status" value="1"/>
</dbReference>
<protein>
    <recommendedName>
        <fullName evidence="3">signal peptidase I</fullName>
        <ecNumber evidence="3">3.4.21.89</ecNumber>
    </recommendedName>
</protein>
<dbReference type="EMBL" id="UINC01046056">
    <property type="protein sequence ID" value="SVB53583.1"/>
    <property type="molecule type" value="Genomic_DNA"/>
</dbReference>
<dbReference type="InterPro" id="IPR019533">
    <property type="entry name" value="Peptidase_S26"/>
</dbReference>
<comment type="catalytic activity">
    <reaction evidence="1">
        <text>Cleavage of hydrophobic, N-terminal signal or leader sequences from secreted and periplasmic proteins.</text>
        <dbReference type="EC" id="3.4.21.89"/>
    </reaction>
</comment>
<evidence type="ECO:0000313" key="7">
    <source>
        <dbReference type="EMBL" id="SVB53583.1"/>
    </source>
</evidence>
<keyword evidence="5" id="KW-1133">Transmembrane helix</keyword>
<gene>
    <name evidence="7" type="ORF">METZ01_LOCUS206437</name>
</gene>
<dbReference type="EC" id="3.4.21.89" evidence="3"/>
<keyword evidence="4" id="KW-0378">Hydrolase</keyword>
<dbReference type="SUPFAM" id="SSF51306">
    <property type="entry name" value="LexA/Signal peptidase"/>
    <property type="match status" value="1"/>
</dbReference>
<dbReference type="InterPro" id="IPR019758">
    <property type="entry name" value="Pept_S26A_signal_pept_1_CS"/>
</dbReference>
<feature type="domain" description="Peptidase S26" evidence="6">
    <location>
        <begin position="22"/>
        <end position="240"/>
    </location>
</feature>
<proteinExistence type="inferred from homology"/>
<evidence type="ECO:0000259" key="6">
    <source>
        <dbReference type="Pfam" id="PF10502"/>
    </source>
</evidence>
<dbReference type="InterPro" id="IPR036286">
    <property type="entry name" value="LexA/Signal_pep-like_sf"/>
</dbReference>
<dbReference type="PANTHER" id="PTHR43390:SF1">
    <property type="entry name" value="CHLOROPLAST PROCESSING PEPTIDASE"/>
    <property type="match status" value="1"/>
</dbReference>
<evidence type="ECO:0000256" key="1">
    <source>
        <dbReference type="ARBA" id="ARBA00000677"/>
    </source>
</evidence>
<dbReference type="PANTHER" id="PTHR43390">
    <property type="entry name" value="SIGNAL PEPTIDASE I"/>
    <property type="match status" value="1"/>
</dbReference>
<evidence type="ECO:0000256" key="3">
    <source>
        <dbReference type="ARBA" id="ARBA00013208"/>
    </source>
</evidence>
<evidence type="ECO:0000256" key="2">
    <source>
        <dbReference type="ARBA" id="ARBA00009370"/>
    </source>
</evidence>